<dbReference type="Gene3D" id="2.30.38.10">
    <property type="entry name" value="Luciferase, Domain 3"/>
    <property type="match status" value="1"/>
</dbReference>
<dbReference type="InterPro" id="IPR042099">
    <property type="entry name" value="ANL_N_sf"/>
</dbReference>
<dbReference type="PROSITE" id="PS00012">
    <property type="entry name" value="PHOSPHOPANTETHEINE"/>
    <property type="match status" value="1"/>
</dbReference>
<dbReference type="SUPFAM" id="SSF52777">
    <property type="entry name" value="CoA-dependent acyltransferases"/>
    <property type="match status" value="4"/>
</dbReference>
<evidence type="ECO:0000259" key="4">
    <source>
        <dbReference type="PROSITE" id="PS50075"/>
    </source>
</evidence>
<keyword evidence="6" id="KW-1185">Reference proteome</keyword>
<dbReference type="InterPro" id="IPR001242">
    <property type="entry name" value="Condensation_dom"/>
</dbReference>
<dbReference type="Gene3D" id="3.30.559.30">
    <property type="entry name" value="Nonribosomal peptide synthetase, condensation domain"/>
    <property type="match status" value="2"/>
</dbReference>
<evidence type="ECO:0000313" key="6">
    <source>
        <dbReference type="Proteomes" id="UP000665025"/>
    </source>
</evidence>
<reference evidence="5 6" key="1">
    <citation type="submission" date="2021-03" db="EMBL/GenBank/DDBJ databases">
        <title>Complete Genome of Pseudoalteromonas viridis Strain BBR56, a new biocontrol bacterial candidate.</title>
        <authorList>
            <person name="Handayani D.P."/>
            <person name="Isnansetyo A."/>
            <person name="Istiqomah I."/>
            <person name="Jumina J."/>
        </authorList>
    </citation>
    <scope>NUCLEOTIDE SEQUENCE [LARGE SCALE GENOMIC DNA]</scope>
    <source>
        <strain evidence="5 6">BBR56</strain>
    </source>
</reference>
<evidence type="ECO:0000256" key="1">
    <source>
        <dbReference type="ARBA" id="ARBA00001957"/>
    </source>
</evidence>
<evidence type="ECO:0000256" key="2">
    <source>
        <dbReference type="ARBA" id="ARBA00022450"/>
    </source>
</evidence>
<gene>
    <name evidence="5" type="ORF">J5X90_06455</name>
</gene>
<dbReference type="InterPro" id="IPR036736">
    <property type="entry name" value="ACP-like_sf"/>
</dbReference>
<dbReference type="PANTHER" id="PTHR45527:SF1">
    <property type="entry name" value="FATTY ACID SYNTHASE"/>
    <property type="match status" value="1"/>
</dbReference>
<accession>A0ABX7V6Z2</accession>
<dbReference type="InterPro" id="IPR009081">
    <property type="entry name" value="PP-bd_ACP"/>
</dbReference>
<evidence type="ECO:0000313" key="5">
    <source>
        <dbReference type="EMBL" id="QTL36669.1"/>
    </source>
</evidence>
<proteinExistence type="predicted"/>
<keyword evidence="3" id="KW-0597">Phosphoprotein</keyword>
<dbReference type="Gene3D" id="1.10.1200.10">
    <property type="entry name" value="ACP-like"/>
    <property type="match status" value="2"/>
</dbReference>
<dbReference type="Gene3D" id="3.30.300.30">
    <property type="match status" value="2"/>
</dbReference>
<dbReference type="NCBIfam" id="TIGR01733">
    <property type="entry name" value="AA-adenyl-dom"/>
    <property type="match status" value="2"/>
</dbReference>
<dbReference type="CDD" id="cd05930">
    <property type="entry name" value="A_NRPS"/>
    <property type="match status" value="1"/>
</dbReference>
<dbReference type="InterPro" id="IPR020845">
    <property type="entry name" value="AMP-binding_CS"/>
</dbReference>
<dbReference type="RefSeq" id="WP_209053154.1">
    <property type="nucleotide sequence ID" value="NZ_CP072425.1"/>
</dbReference>
<dbReference type="SUPFAM" id="SSF56801">
    <property type="entry name" value="Acetyl-CoA synthetase-like"/>
    <property type="match status" value="2"/>
</dbReference>
<feature type="domain" description="Carrier" evidence="4">
    <location>
        <begin position="1952"/>
        <end position="2029"/>
    </location>
</feature>
<name>A0ABX7V6Z2_9GAMM</name>
<dbReference type="PANTHER" id="PTHR45527">
    <property type="entry name" value="NONRIBOSOMAL PEPTIDE SYNTHETASE"/>
    <property type="match status" value="1"/>
</dbReference>
<dbReference type="NCBIfam" id="NF003417">
    <property type="entry name" value="PRK04813.1"/>
    <property type="match status" value="2"/>
</dbReference>
<comment type="cofactor">
    <cofactor evidence="1">
        <name>pantetheine 4'-phosphate</name>
        <dbReference type="ChEBI" id="CHEBI:47942"/>
    </cofactor>
</comment>
<dbReference type="InterPro" id="IPR000873">
    <property type="entry name" value="AMP-dep_synth/lig_dom"/>
</dbReference>
<dbReference type="Pfam" id="PF00501">
    <property type="entry name" value="AMP-binding"/>
    <property type="match status" value="2"/>
</dbReference>
<dbReference type="Gene3D" id="3.40.50.980">
    <property type="match status" value="2"/>
</dbReference>
<dbReference type="Proteomes" id="UP000665025">
    <property type="component" value="Chromosome 1"/>
</dbReference>
<dbReference type="PROSITE" id="PS00455">
    <property type="entry name" value="AMP_BINDING"/>
    <property type="match status" value="2"/>
</dbReference>
<dbReference type="InterPro" id="IPR045851">
    <property type="entry name" value="AMP-bd_C_sf"/>
</dbReference>
<dbReference type="Gene3D" id="3.40.50.12780">
    <property type="entry name" value="N-terminal domain of ligase-like"/>
    <property type="match status" value="1"/>
</dbReference>
<keyword evidence="2" id="KW-0596">Phosphopantetheine</keyword>
<dbReference type="Pfam" id="PF00668">
    <property type="entry name" value="Condensation"/>
    <property type="match status" value="2"/>
</dbReference>
<dbReference type="EMBL" id="CP072425">
    <property type="protein sequence ID" value="QTL36669.1"/>
    <property type="molecule type" value="Genomic_DNA"/>
</dbReference>
<protein>
    <submittedName>
        <fullName evidence="5">Amino acid adenylation domain-containing protein</fullName>
    </submittedName>
</protein>
<sequence>MEQYKASAPQYRFWLTDKLEPDRNAYNVFSATRLVGELNLTKLQHAIEAVVDEQPQLRAHFVERSGTLMVNIAPELAVSIELHTVGNRTLEEVLGGIRAHKFDLTSGPLFQFHLIEVEPDHHIFVAVVHHIIIDGQSMSLLVQTIADIYNDAPRTIAQDKVAEPETVRSPTHQERFFWQNKFQSEIQGVAFPADIKLATTHALGVIRTPLKTDLTQQIEAFCKAQKVTETVFYLSVYAYFVSVFSQTDKFCFGIPVNIRAMDQAHSVGNFINTVPVSVDLSQAPTFNALLATMSQEVASCIDHAEVSFEQIVELSGVQREAGVHPLFQTLVAFQPSHLPKLKLDGLNSASFPLSSVDTKFPVSFYFDFYDEQLHCSIEYDAGQFSEQTVDYWSRCFVSACQALLTNADAVLTPTVFVHPTDPVFTSADTTVEAFSPFFDKIFTHAASAPDTIAIYDNHRSVTYQQVVDNAKAVANNLLSLGVKSGDIIGVCMQRNSDMYAVMLGVMVAGASYVGLDAKYPRSRLNYIVEDAQCRYVICDPRYDDLFDAVTCIEPEKVFADIVVERVPGKVKQDEIAYLIYTSGSTGNPKGVMVRHESVDALIQWSSLTFGELDKVLASTSICFDISVFELFAPLACGGSVIMVDDIRALAEPLGCEPLLINTVPSAAQELVKLGLIPKSVKVINLAGEPLTRKLVDSLYALEHIQAVYNLYGPSEDTTYSTYELVQKDSAEEPNIGVPISGTSAYVLDKNRQLLPYGVEGELYLSGVGIAAGYLNKPELSAEKFIVNPFAPEQRMYQTGDKVRWRQDGKLDYLGRLDHQIKLRGFRIETGEIEAQIRAVKGVSNAVVILTEVAEQKHLAAYYEGAAYEALVEQHLAQVLPVHMVPTFLIQLDALPLNSNGKIDRKQLPDVVAHTEDVAELVLSKTQELVVKAFEQIFTGVPIGLDSDFFKLGGHSLLAMQLSNTLFKLTSVKLPLSRILQLAKVREIATSLDQALAQSNGPDIEATGRNEGPLSKAQERMYLIHRLRNNTSILHLNYGLELTTATLDLASFKQALTIVSSRYSALRTLIKEHDNVYRQQVVAQCDIDQVLTVKALHSKAALHSESELDANEPFDLSSQFPWRVFVYCVGDEVAGVVFVFHHIAVDGVAVEYIFRTLEDVYASLIANQQVELEVERYSAIDYAVWQSSAPEFIREQALSYWQEALADLPTALNLPRKYDADVMSRRCARLTRTFEGVQNVSKLASELATTPFSIFLACYKLVLSKVCRSSDIVVGTPIALREHSDLFDHVGCLLNTVAIRSQVEAGMTLSELIDEVQRNIRIAQQYGHVSFEDVIAALNIPSDMTSTPVFQTIFVLQNASDNTVELADTSARSFGIVCRETQFDVSMMVELHNNEVMVTCDYRADLYDEKMIDALLCGYQAVLEQVVLGESQTIDNIALQRDARKSMSVGSALRCANKAVAQHVLEWANLQPDAIAIRTDERQISYQQLATEVHRLANSMLAQGLSRLERVLICQSSSADAVIAALAVNLAGGVFILVEPTLPVERINQYLHDAQVAWCYCDIESIATHLVVPGFVAPQQEVVAQALPPLDADALAYIIYTSGSTGKPKGVAVSNAGFASLRSLFESLEIGAGHSVMQYAPFSFDAAIWDIAMGLCTGATLCFKESGRLLPGRELAEFITAHEVSVITMPPSNARGLTTDQLSTLNMMFFAGESVQNSVLEYWHDKGKRKVFNAYGPSENTVCATVYAYNPAVQHKTPPIGHAISGNSLSVVDQHGQTLPNYLPGEIVVSGNSVANGYWGSAELTRRAFIPGVSGLQRGLSYRTGDLGVMDDERLLHFHGRIDDQVKVNGVRIEPGEIKATIAALQYPLEHLEVLKCENKQVSFLAVFYTVQQGKQLDLDAIQHALASKLPQYMLPSSWIQLERFPLTANGKVDKRALVAQATAGQASDTIRAAENELQNSLVTLWADLLEVSDETVCIDTPFFQQGGTSMLLLRMVDRLAQLHTTPVTAIDLFTYKTVRELAAFLEQKSSTVQSVSPETIFEL</sequence>
<dbReference type="SMART" id="SM00823">
    <property type="entry name" value="PKS_PP"/>
    <property type="match status" value="2"/>
</dbReference>
<dbReference type="InterPro" id="IPR006162">
    <property type="entry name" value="Ppantetheine_attach_site"/>
</dbReference>
<dbReference type="InterPro" id="IPR023213">
    <property type="entry name" value="CAT-like_dom_sf"/>
</dbReference>
<evidence type="ECO:0000256" key="3">
    <source>
        <dbReference type="ARBA" id="ARBA00022553"/>
    </source>
</evidence>
<dbReference type="Gene3D" id="3.30.559.10">
    <property type="entry name" value="Chloramphenicol acetyltransferase-like domain"/>
    <property type="match status" value="2"/>
</dbReference>
<dbReference type="PROSITE" id="PS50075">
    <property type="entry name" value="CARRIER"/>
    <property type="match status" value="2"/>
</dbReference>
<feature type="domain" description="Carrier" evidence="4">
    <location>
        <begin position="920"/>
        <end position="995"/>
    </location>
</feature>
<dbReference type="SUPFAM" id="SSF47336">
    <property type="entry name" value="ACP-like"/>
    <property type="match status" value="2"/>
</dbReference>
<dbReference type="InterPro" id="IPR020806">
    <property type="entry name" value="PKS_PP-bd"/>
</dbReference>
<organism evidence="5 6">
    <name type="scientific">Pseudoalteromonas viridis</name>
    <dbReference type="NCBI Taxonomy" id="339617"/>
    <lineage>
        <taxon>Bacteria</taxon>
        <taxon>Pseudomonadati</taxon>
        <taxon>Pseudomonadota</taxon>
        <taxon>Gammaproteobacteria</taxon>
        <taxon>Alteromonadales</taxon>
        <taxon>Pseudoalteromonadaceae</taxon>
        <taxon>Pseudoalteromonas</taxon>
    </lineage>
</organism>
<dbReference type="InterPro" id="IPR010071">
    <property type="entry name" value="AA_adenyl_dom"/>
</dbReference>
<dbReference type="Pfam" id="PF00550">
    <property type="entry name" value="PP-binding"/>
    <property type="match status" value="2"/>
</dbReference>